<dbReference type="InterPro" id="IPR049730">
    <property type="entry name" value="SNF2/RAD54-like_C"/>
</dbReference>
<evidence type="ECO:0000313" key="3">
    <source>
        <dbReference type="EMBL" id="PYY27554.1"/>
    </source>
</evidence>
<evidence type="ECO:0000259" key="2">
    <source>
        <dbReference type="PROSITE" id="PS51192"/>
    </source>
</evidence>
<dbReference type="SMART" id="SM00487">
    <property type="entry name" value="DEXDc"/>
    <property type="match status" value="1"/>
</dbReference>
<dbReference type="InterPro" id="IPR038718">
    <property type="entry name" value="SNF2-like_sf"/>
</dbReference>
<dbReference type="GO" id="GO:0006281">
    <property type="term" value="P:DNA repair"/>
    <property type="evidence" value="ECO:0007669"/>
    <property type="project" value="TreeGrafter"/>
</dbReference>
<keyword evidence="3" id="KW-0067">ATP-binding</keyword>
<dbReference type="Gene3D" id="3.40.50.10810">
    <property type="entry name" value="Tandem AAA-ATPase domain"/>
    <property type="match status" value="1"/>
</dbReference>
<dbReference type="AlphaFoldDB" id="A0A2W0C6L0"/>
<dbReference type="CDD" id="cd18793">
    <property type="entry name" value="SF2_C_SNF"/>
    <property type="match status" value="1"/>
</dbReference>
<dbReference type="Gene3D" id="3.40.50.300">
    <property type="entry name" value="P-loop containing nucleotide triphosphate hydrolases"/>
    <property type="match status" value="1"/>
</dbReference>
<organism evidence="3 4">
    <name type="scientific">Paenibacillus illinoisensis</name>
    <dbReference type="NCBI Taxonomy" id="59845"/>
    <lineage>
        <taxon>Bacteria</taxon>
        <taxon>Bacillati</taxon>
        <taxon>Bacillota</taxon>
        <taxon>Bacilli</taxon>
        <taxon>Bacillales</taxon>
        <taxon>Paenibacillaceae</taxon>
        <taxon>Paenibacillus</taxon>
    </lineage>
</organism>
<dbReference type="OrthoDB" id="9760715at2"/>
<reference evidence="3 4" key="1">
    <citation type="submission" date="2018-01" db="EMBL/GenBank/DDBJ databases">
        <title>Genome sequence of the PGP bacterium Paenibacillus illinoisensis E3.</title>
        <authorList>
            <person name="Rolli E."/>
            <person name="Marasco R."/>
            <person name="Bessem C."/>
            <person name="Michoud G."/>
            <person name="Gaiarsa S."/>
            <person name="Borin S."/>
            <person name="Daffonchio D."/>
        </authorList>
    </citation>
    <scope>NUCLEOTIDE SEQUENCE [LARGE SCALE GENOMIC DNA]</scope>
    <source>
        <strain evidence="3 4">E3</strain>
    </source>
</reference>
<keyword evidence="3" id="KW-0547">Nucleotide-binding</keyword>
<dbReference type="GO" id="GO:0004386">
    <property type="term" value="F:helicase activity"/>
    <property type="evidence" value="ECO:0007669"/>
    <property type="project" value="UniProtKB-KW"/>
</dbReference>
<proteinExistence type="predicted"/>
<dbReference type="EMBL" id="PRLG01000021">
    <property type="protein sequence ID" value="PYY27554.1"/>
    <property type="molecule type" value="Genomic_DNA"/>
</dbReference>
<dbReference type="EC" id="3.6.1.3" evidence="3"/>
<sequence length="546" mass="62253">MGTMYGKIELVSGRWKLSGVHPHVSLRLKQLFPRVALKQMGTFWFSNRSNNCVDLAWFIQRYPMEISSEDRAKLFRGHDKFFETKAYLEQILTPDYDPILRPGLRPGQKIRHYQSQAIDLCLERRSLLLGDDLGLGKTYTAAGMLLEPDTHPAAVVVQAHLQNQWKEKIESFTELIVHRIERTRPYLLPDADVYLFKYSQLAGWKDFFADGHFQCVIYDEIQELRTGLTSNKGEAAKMLSDGAEFRLGLSATPIYNYGTEIWNVLQFLDPDLLGTYSEFIREWCHSDRKVHDPVVLGSFLREQNVMLRRTKSEVGQQLPPINQIVKVVEPDLLKLKTIKAQAKQLALRASQGTYLERGSAVRELELLMRQTTGVAKAAGIAQYAKRLLEAGVPLLLVGWHRDVYEIWLKELTNHCPAMYTGSESDIQKAESVRRFVQGETNVFILSLRSGAGLDGLQYRCSTILFGELDWSPKVHEQIIGRLKREGQKEKITVVYLNSEEGSDPVMLNVLGVKQSQSDKIIDPHDLSITKPIQNLNKTQLLINQVL</sequence>
<dbReference type="GO" id="GO:0031297">
    <property type="term" value="P:replication fork processing"/>
    <property type="evidence" value="ECO:0007669"/>
    <property type="project" value="TreeGrafter"/>
</dbReference>
<feature type="domain" description="Helicase ATP-binding" evidence="2">
    <location>
        <begin position="118"/>
        <end position="271"/>
    </location>
</feature>
<dbReference type="InterPro" id="IPR000330">
    <property type="entry name" value="SNF2_N"/>
</dbReference>
<dbReference type="Proteomes" id="UP000247459">
    <property type="component" value="Unassembled WGS sequence"/>
</dbReference>
<evidence type="ECO:0000256" key="1">
    <source>
        <dbReference type="ARBA" id="ARBA00022801"/>
    </source>
</evidence>
<keyword evidence="3" id="KW-0347">Helicase</keyword>
<name>A0A2W0C6L0_9BACL</name>
<dbReference type="PANTHER" id="PTHR45766">
    <property type="entry name" value="DNA ANNEALING HELICASE AND ENDONUCLEASE ZRANB3 FAMILY MEMBER"/>
    <property type="match status" value="1"/>
</dbReference>
<dbReference type="GO" id="GO:0016787">
    <property type="term" value="F:hydrolase activity"/>
    <property type="evidence" value="ECO:0007669"/>
    <property type="project" value="UniProtKB-KW"/>
</dbReference>
<dbReference type="InterPro" id="IPR027417">
    <property type="entry name" value="P-loop_NTPase"/>
</dbReference>
<dbReference type="Pfam" id="PF00176">
    <property type="entry name" value="SNF2-rel_dom"/>
    <property type="match status" value="1"/>
</dbReference>
<protein>
    <submittedName>
        <fullName evidence="3">Putative helicase</fullName>
        <ecNumber evidence="3">3.6.1.3</ecNumber>
    </submittedName>
</protein>
<comment type="caution">
    <text evidence="3">The sequence shown here is derived from an EMBL/GenBank/DDBJ whole genome shotgun (WGS) entry which is preliminary data.</text>
</comment>
<evidence type="ECO:0000313" key="4">
    <source>
        <dbReference type="Proteomes" id="UP000247459"/>
    </source>
</evidence>
<dbReference type="InterPro" id="IPR014001">
    <property type="entry name" value="Helicase_ATP-bd"/>
</dbReference>
<dbReference type="GO" id="GO:0005524">
    <property type="term" value="F:ATP binding"/>
    <property type="evidence" value="ECO:0007669"/>
    <property type="project" value="InterPro"/>
</dbReference>
<keyword evidence="1 3" id="KW-0378">Hydrolase</keyword>
<gene>
    <name evidence="3" type="ORF">PIL02S_04147</name>
</gene>
<dbReference type="PROSITE" id="PS51192">
    <property type="entry name" value="HELICASE_ATP_BIND_1"/>
    <property type="match status" value="1"/>
</dbReference>
<dbReference type="SUPFAM" id="SSF52540">
    <property type="entry name" value="P-loop containing nucleoside triphosphate hydrolases"/>
    <property type="match status" value="2"/>
</dbReference>
<dbReference type="RefSeq" id="WP_110821311.1">
    <property type="nucleotide sequence ID" value="NZ_PRLG01000021.1"/>
</dbReference>
<dbReference type="PANTHER" id="PTHR45766:SF6">
    <property type="entry name" value="SWI_SNF-RELATED MATRIX-ASSOCIATED ACTIN-DEPENDENT REGULATOR OF CHROMATIN SUBFAMILY A-LIKE PROTEIN 1"/>
    <property type="match status" value="1"/>
</dbReference>
<accession>A0A2W0C6L0</accession>